<feature type="non-terminal residue" evidence="4">
    <location>
        <position position="1"/>
    </location>
</feature>
<feature type="compositionally biased region" description="Pro residues" evidence="2">
    <location>
        <begin position="113"/>
        <end position="124"/>
    </location>
</feature>
<evidence type="ECO:0000259" key="3">
    <source>
        <dbReference type="Pfam" id="PF26118"/>
    </source>
</evidence>
<accession>A0A3E2HSF6</accession>
<dbReference type="OMA" id="YREVEVH"/>
<reference evidence="4 5" key="1">
    <citation type="submission" date="2018-05" db="EMBL/GenBank/DDBJ databases">
        <title>Draft genome sequence of Scytalidium lignicola DSM 105466, a ubiquitous saprotrophic fungus.</title>
        <authorList>
            <person name="Buettner E."/>
            <person name="Gebauer A.M."/>
            <person name="Hofrichter M."/>
            <person name="Liers C."/>
            <person name="Kellner H."/>
        </authorList>
    </citation>
    <scope>NUCLEOTIDE SEQUENCE [LARGE SCALE GENOMIC DNA]</scope>
    <source>
        <strain evidence="4 5">DSM 105466</strain>
    </source>
</reference>
<proteinExistence type="predicted"/>
<evidence type="ECO:0000313" key="5">
    <source>
        <dbReference type="Proteomes" id="UP000258309"/>
    </source>
</evidence>
<dbReference type="Proteomes" id="UP000258309">
    <property type="component" value="Unassembled WGS sequence"/>
</dbReference>
<gene>
    <name evidence="4" type="ORF">B7463_g1</name>
</gene>
<evidence type="ECO:0000256" key="1">
    <source>
        <dbReference type="SAM" id="Coils"/>
    </source>
</evidence>
<dbReference type="STRING" id="5539.A0A3E2HSF6"/>
<evidence type="ECO:0000256" key="2">
    <source>
        <dbReference type="SAM" id="MobiDB-lite"/>
    </source>
</evidence>
<protein>
    <recommendedName>
        <fullName evidence="3">DUF8035 domain-containing protein</fullName>
    </recommendedName>
</protein>
<dbReference type="OrthoDB" id="5428245at2759"/>
<feature type="compositionally biased region" description="Basic and acidic residues" evidence="2">
    <location>
        <begin position="205"/>
        <end position="221"/>
    </location>
</feature>
<comment type="caution">
    <text evidence="4">The sequence shown here is derived from an EMBL/GenBank/DDBJ whole genome shotgun (WGS) entry which is preliminary data.</text>
</comment>
<feature type="coiled-coil region" evidence="1">
    <location>
        <begin position="403"/>
        <end position="433"/>
    </location>
</feature>
<name>A0A3E2HSF6_SCYLI</name>
<dbReference type="AlphaFoldDB" id="A0A3E2HSF6"/>
<dbReference type="Pfam" id="PF26118">
    <property type="entry name" value="DUF8035"/>
    <property type="match status" value="1"/>
</dbReference>
<keyword evidence="5" id="KW-1185">Reference proteome</keyword>
<feature type="compositionally biased region" description="Low complexity" evidence="2">
    <location>
        <begin position="231"/>
        <end position="245"/>
    </location>
</feature>
<evidence type="ECO:0000313" key="4">
    <source>
        <dbReference type="EMBL" id="RFU36232.1"/>
    </source>
</evidence>
<sequence>MSRDGYSPRDTFSPRSSQRWDTERFTVERDRDRDRHDDRYTEVDRDVRYRSNGGYGRPRERSVDEIYERRGPRDSFEDDHVRERIYYDDEPRHDRDRVRREAVTIEKERFRSPSPPPRRGPYPRPGLIRRQSSLDTFDRQPITRFMRERDEERYGPPARRDEMRPPPLNPVRLPRERRELGPVRRYEERDYEEIKISDPDYYGDDNYRPYPERVREKEVIKTRSRSRRRSVSSSSSSDSEVTTKSVKSEFPKRGKTRMPAKLVSKKAIIDLGYPFEEEGNTIIIQKALGREHIDEVIRLSEVYKSSEKHHEHDHDNHSDTSETIIEERKEVYTIPPRASQNFEILRDTKVVERHHSRSPGRRHHHHDAVIIDAGRPREYIERSDPIPVGPLALAVPERSRRDERTIRAEIRALESEKEALRAEKRADEELRRAALIRQGRGEELVVYENDRFVDRDEVLVLKKEKIIEPEGGVRIEKDRKVPPPRVLRAMLATLT</sequence>
<feature type="domain" description="DUF8035" evidence="3">
    <location>
        <begin position="252"/>
        <end position="304"/>
    </location>
</feature>
<dbReference type="EMBL" id="NCSJ02000001">
    <property type="protein sequence ID" value="RFU36232.1"/>
    <property type="molecule type" value="Genomic_DNA"/>
</dbReference>
<feature type="region of interest" description="Disordered" evidence="2">
    <location>
        <begin position="197"/>
        <end position="256"/>
    </location>
</feature>
<feature type="compositionally biased region" description="Basic and acidic residues" evidence="2">
    <location>
        <begin position="18"/>
        <end position="49"/>
    </location>
</feature>
<organism evidence="4 5">
    <name type="scientific">Scytalidium lignicola</name>
    <name type="common">Hyphomycete</name>
    <dbReference type="NCBI Taxonomy" id="5539"/>
    <lineage>
        <taxon>Eukaryota</taxon>
        <taxon>Fungi</taxon>
        <taxon>Dikarya</taxon>
        <taxon>Ascomycota</taxon>
        <taxon>Pezizomycotina</taxon>
        <taxon>Leotiomycetes</taxon>
        <taxon>Leotiomycetes incertae sedis</taxon>
        <taxon>Scytalidium</taxon>
    </lineage>
</organism>
<feature type="non-terminal residue" evidence="4">
    <location>
        <position position="495"/>
    </location>
</feature>
<keyword evidence="1" id="KW-0175">Coiled coil</keyword>
<feature type="region of interest" description="Disordered" evidence="2">
    <location>
        <begin position="1"/>
        <end position="176"/>
    </location>
</feature>
<feature type="compositionally biased region" description="Basic and acidic residues" evidence="2">
    <location>
        <begin position="57"/>
        <end position="111"/>
    </location>
</feature>
<feature type="compositionally biased region" description="Basic and acidic residues" evidence="2">
    <location>
        <begin position="145"/>
        <end position="164"/>
    </location>
</feature>
<dbReference type="InterPro" id="IPR058348">
    <property type="entry name" value="DUF8035"/>
</dbReference>